<gene>
    <name evidence="1" type="ORF">D0Y65_001464</name>
</gene>
<protein>
    <submittedName>
        <fullName evidence="1">Uncharacterized protein</fullName>
    </submittedName>
</protein>
<evidence type="ECO:0000313" key="2">
    <source>
        <dbReference type="Proteomes" id="UP000289340"/>
    </source>
</evidence>
<accession>A0A445M2S7</accession>
<dbReference type="AlphaFoldDB" id="A0A445M2S7"/>
<proteinExistence type="predicted"/>
<name>A0A445M2S7_GLYSO</name>
<feature type="non-terminal residue" evidence="1">
    <location>
        <position position="1"/>
    </location>
</feature>
<reference evidence="1 2" key="1">
    <citation type="submission" date="2018-09" db="EMBL/GenBank/DDBJ databases">
        <title>A high-quality reference genome of wild soybean provides a powerful tool to mine soybean genomes.</title>
        <authorList>
            <person name="Xie M."/>
            <person name="Chung C.Y.L."/>
            <person name="Li M.-W."/>
            <person name="Wong F.-L."/>
            <person name="Chan T.-F."/>
            <person name="Lam H.-M."/>
        </authorList>
    </citation>
    <scope>NUCLEOTIDE SEQUENCE [LARGE SCALE GENOMIC DNA]</scope>
    <source>
        <strain evidence="2">cv. W05</strain>
        <tissue evidence="1">Hypocotyl of etiolated seedlings</tissue>
    </source>
</reference>
<comment type="caution">
    <text evidence="1">The sequence shown here is derived from an EMBL/GenBank/DDBJ whole genome shotgun (WGS) entry which is preliminary data.</text>
</comment>
<evidence type="ECO:0000313" key="1">
    <source>
        <dbReference type="EMBL" id="RZC29864.1"/>
    </source>
</evidence>
<dbReference type="EMBL" id="QZWG01000001">
    <property type="protein sequence ID" value="RZC29864.1"/>
    <property type="molecule type" value="Genomic_DNA"/>
</dbReference>
<organism evidence="1 2">
    <name type="scientific">Glycine soja</name>
    <name type="common">Wild soybean</name>
    <dbReference type="NCBI Taxonomy" id="3848"/>
    <lineage>
        <taxon>Eukaryota</taxon>
        <taxon>Viridiplantae</taxon>
        <taxon>Streptophyta</taxon>
        <taxon>Embryophyta</taxon>
        <taxon>Tracheophyta</taxon>
        <taxon>Spermatophyta</taxon>
        <taxon>Magnoliopsida</taxon>
        <taxon>eudicotyledons</taxon>
        <taxon>Gunneridae</taxon>
        <taxon>Pentapetalae</taxon>
        <taxon>rosids</taxon>
        <taxon>fabids</taxon>
        <taxon>Fabales</taxon>
        <taxon>Fabaceae</taxon>
        <taxon>Papilionoideae</taxon>
        <taxon>50 kb inversion clade</taxon>
        <taxon>NPAAA clade</taxon>
        <taxon>indigoferoid/millettioid clade</taxon>
        <taxon>Phaseoleae</taxon>
        <taxon>Glycine</taxon>
        <taxon>Glycine subgen. Soja</taxon>
    </lineage>
</organism>
<dbReference type="Proteomes" id="UP000289340">
    <property type="component" value="Chromosome 1"/>
</dbReference>
<keyword evidence="2" id="KW-1185">Reference proteome</keyword>
<sequence>ELGSSFPLPLLINGLLTYKKECGSFNKFLSLYLFLRCLDFSKLHGHVEEKCYSHSDQDITLLVQITIKVK</sequence>